<name>A0A0E9UCN4_ANGAN</name>
<dbReference type="AlphaFoldDB" id="A0A0E9UCN4"/>
<reference evidence="2" key="2">
    <citation type="journal article" date="2015" name="Fish Shellfish Immunol.">
        <title>Early steps in the European eel (Anguilla anguilla)-Vibrio vulnificus interaction in the gills: Role of the RtxA13 toxin.</title>
        <authorList>
            <person name="Callol A."/>
            <person name="Pajuelo D."/>
            <person name="Ebbesson L."/>
            <person name="Teles M."/>
            <person name="MacKenzie S."/>
            <person name="Amaro C."/>
        </authorList>
    </citation>
    <scope>NUCLEOTIDE SEQUENCE</scope>
</reference>
<accession>A0A0E9UCN4</accession>
<reference evidence="2" key="1">
    <citation type="submission" date="2014-11" db="EMBL/GenBank/DDBJ databases">
        <authorList>
            <person name="Amaro Gonzalez C."/>
        </authorList>
    </citation>
    <scope>NUCLEOTIDE SEQUENCE</scope>
</reference>
<dbReference type="EMBL" id="GBXM01045080">
    <property type="protein sequence ID" value="JAH63497.1"/>
    <property type="molecule type" value="Transcribed_RNA"/>
</dbReference>
<organism evidence="2">
    <name type="scientific">Anguilla anguilla</name>
    <name type="common">European freshwater eel</name>
    <name type="synonym">Muraena anguilla</name>
    <dbReference type="NCBI Taxonomy" id="7936"/>
    <lineage>
        <taxon>Eukaryota</taxon>
        <taxon>Metazoa</taxon>
        <taxon>Chordata</taxon>
        <taxon>Craniata</taxon>
        <taxon>Vertebrata</taxon>
        <taxon>Euteleostomi</taxon>
        <taxon>Actinopterygii</taxon>
        <taxon>Neopterygii</taxon>
        <taxon>Teleostei</taxon>
        <taxon>Anguilliformes</taxon>
        <taxon>Anguillidae</taxon>
        <taxon>Anguilla</taxon>
    </lineage>
</organism>
<proteinExistence type="predicted"/>
<protein>
    <submittedName>
        <fullName evidence="2">Uncharacterized protein</fullName>
    </submittedName>
</protein>
<evidence type="ECO:0000313" key="2">
    <source>
        <dbReference type="EMBL" id="JAH63497.1"/>
    </source>
</evidence>
<evidence type="ECO:0000256" key="1">
    <source>
        <dbReference type="SAM" id="MobiDB-lite"/>
    </source>
</evidence>
<feature type="region of interest" description="Disordered" evidence="1">
    <location>
        <begin position="1"/>
        <end position="21"/>
    </location>
</feature>
<sequence length="41" mass="4507">MKIKKESNQRTDLGISETATRMETNLVKHSACSVSSAHTDT</sequence>